<gene>
    <name evidence="1" type="ORF">CI610_01016</name>
</gene>
<accession>A0A2H9T9T1</accession>
<protein>
    <submittedName>
        <fullName evidence="1">Uncharacterized protein</fullName>
    </submittedName>
</protein>
<comment type="caution">
    <text evidence="1">The sequence shown here is derived from an EMBL/GenBank/DDBJ whole genome shotgun (WGS) entry which is preliminary data.</text>
</comment>
<proteinExistence type="predicted"/>
<evidence type="ECO:0000313" key="1">
    <source>
        <dbReference type="EMBL" id="PJE79992.1"/>
    </source>
</evidence>
<reference evidence="1" key="1">
    <citation type="journal article" date="2017" name="Appl. Environ. Microbiol.">
        <title>Molecular characterization of an Endozoicomonas-like organism causing infection in king scallop Pecten maximus L.</title>
        <authorList>
            <person name="Cano I."/>
            <person name="van Aerle R."/>
            <person name="Ross S."/>
            <person name="Verner-Jeffreys D.W."/>
            <person name="Paley R.K."/>
            <person name="Rimmer G."/>
            <person name="Ryder D."/>
            <person name="Hooper P."/>
            <person name="Stone D."/>
            <person name="Feist S.W."/>
        </authorList>
    </citation>
    <scope>NUCLEOTIDE SEQUENCE</scope>
</reference>
<name>A0A2H9T9T1_9ZZZZ</name>
<dbReference type="EMBL" id="NSIT01000037">
    <property type="protein sequence ID" value="PJE79992.1"/>
    <property type="molecule type" value="Genomic_DNA"/>
</dbReference>
<dbReference type="AlphaFoldDB" id="A0A2H9T9T1"/>
<organism evidence="1">
    <name type="scientific">invertebrate metagenome</name>
    <dbReference type="NCBI Taxonomy" id="1711999"/>
    <lineage>
        <taxon>unclassified sequences</taxon>
        <taxon>metagenomes</taxon>
        <taxon>organismal metagenomes</taxon>
    </lineage>
</organism>
<sequence>MALCNWLIDKVGVIEYHEGYVLVIAVLFKC</sequence>